<proteinExistence type="predicted"/>
<dbReference type="PANTHER" id="PTHR24074">
    <property type="entry name" value="CO-CHAPERONE PROTEIN DJLA"/>
    <property type="match status" value="1"/>
</dbReference>
<dbReference type="Gene3D" id="1.10.287.110">
    <property type="entry name" value="DnaJ domain"/>
    <property type="match status" value="1"/>
</dbReference>
<gene>
    <name evidence="3" type="ORF">D9Q98_000347</name>
</gene>
<feature type="region of interest" description="Disordered" evidence="1">
    <location>
        <begin position="295"/>
        <end position="328"/>
    </location>
</feature>
<keyword evidence="4" id="KW-1185">Reference proteome</keyword>
<feature type="compositionally biased region" description="Low complexity" evidence="1">
    <location>
        <begin position="251"/>
        <end position="266"/>
    </location>
</feature>
<evidence type="ECO:0000313" key="3">
    <source>
        <dbReference type="EMBL" id="KAI3437902.1"/>
    </source>
</evidence>
<dbReference type="PRINTS" id="PR00625">
    <property type="entry name" value="JDOMAIN"/>
</dbReference>
<feature type="region of interest" description="Disordered" evidence="1">
    <location>
        <begin position="106"/>
        <end position="172"/>
    </location>
</feature>
<protein>
    <recommendedName>
        <fullName evidence="2">J domain-containing protein</fullName>
    </recommendedName>
</protein>
<dbReference type="SUPFAM" id="SSF46565">
    <property type="entry name" value="Chaperone J-domain"/>
    <property type="match status" value="1"/>
</dbReference>
<feature type="compositionally biased region" description="Low complexity" evidence="1">
    <location>
        <begin position="228"/>
        <end position="241"/>
    </location>
</feature>
<dbReference type="PROSITE" id="PS50076">
    <property type="entry name" value="DNAJ_2"/>
    <property type="match status" value="1"/>
</dbReference>
<sequence>MLARNPRHLVSCALMDPWSTLGVSKTADEKEIKKAHRKLVLQHHPDVKGGGDCVAYARFMHIQEAYELIMGKRQGKDIDKRPADKSGWQFHDWYWKFSMRRRKGGLGATAAEEEEPSPGTLRQQWQAQMAGLKQKAAAKRSRQHQGRRGAGTAAAAAAAAPPGSPSSSSAAREGIWRSMTKNATNADKAAAQQAAAQTLAGQRLATVAAASATGQQPQPQPQPQHSKPTAAAAFTTAPEAAPLHHAATSAQTQPEQEQMQQEAEQQGGVDRHSGSSPSHIERLRQLLEHAASLVRTSAGSRGAQSGAEDQPAAASQYSHQPPPSWRHVSGRMSLEQLTALLNGHHQARPEAGEQHPLASHPVGASSAVPADELLRERFEISMRRHRSSQRQPLEPEGAVPAGGPAANCSEGLSDEELRQQLREQYRQRTSTPHTAKFANRDEVEGRLSSQLAGLKRRAALKQEVETSC</sequence>
<comment type="caution">
    <text evidence="3">The sequence shown here is derived from an EMBL/GenBank/DDBJ whole genome shotgun (WGS) entry which is preliminary data.</text>
</comment>
<feature type="compositionally biased region" description="Low complexity" evidence="1">
    <location>
        <begin position="392"/>
        <end position="406"/>
    </location>
</feature>
<feature type="region of interest" description="Disordered" evidence="1">
    <location>
        <begin position="208"/>
        <end position="279"/>
    </location>
</feature>
<evidence type="ECO:0000256" key="1">
    <source>
        <dbReference type="SAM" id="MobiDB-lite"/>
    </source>
</evidence>
<dbReference type="OrthoDB" id="445556at2759"/>
<dbReference type="EMBL" id="SIDB01000001">
    <property type="protein sequence ID" value="KAI3437902.1"/>
    <property type="molecule type" value="Genomic_DNA"/>
</dbReference>
<feature type="compositionally biased region" description="Low complexity" evidence="1">
    <location>
        <begin position="150"/>
        <end position="171"/>
    </location>
</feature>
<dbReference type="Pfam" id="PF00226">
    <property type="entry name" value="DnaJ"/>
    <property type="match status" value="1"/>
</dbReference>
<dbReference type="InterPro" id="IPR001623">
    <property type="entry name" value="DnaJ_domain"/>
</dbReference>
<feature type="compositionally biased region" description="Basic and acidic residues" evidence="1">
    <location>
        <begin position="415"/>
        <end position="426"/>
    </location>
</feature>
<feature type="region of interest" description="Disordered" evidence="1">
    <location>
        <begin position="383"/>
        <end position="445"/>
    </location>
</feature>
<dbReference type="Proteomes" id="UP001055712">
    <property type="component" value="Unassembled WGS sequence"/>
</dbReference>
<dbReference type="InterPro" id="IPR036869">
    <property type="entry name" value="J_dom_sf"/>
</dbReference>
<evidence type="ECO:0000259" key="2">
    <source>
        <dbReference type="PROSITE" id="PS50076"/>
    </source>
</evidence>
<feature type="region of interest" description="Disordered" evidence="1">
    <location>
        <begin position="348"/>
        <end position="369"/>
    </location>
</feature>
<feature type="compositionally biased region" description="Basic residues" evidence="1">
    <location>
        <begin position="136"/>
        <end position="147"/>
    </location>
</feature>
<dbReference type="InterPro" id="IPR050817">
    <property type="entry name" value="DjlA_DnaK_co-chaperone"/>
</dbReference>
<feature type="compositionally biased region" description="Basic and acidic residues" evidence="1">
    <location>
        <begin position="269"/>
        <end position="279"/>
    </location>
</feature>
<reference evidence="3" key="1">
    <citation type="journal article" date="2019" name="Plant J.">
        <title>Chlorella vulgaris genome assembly and annotation reveals the molecular basis for metabolic acclimation to high light conditions.</title>
        <authorList>
            <person name="Cecchin M."/>
            <person name="Marcolungo L."/>
            <person name="Rossato M."/>
            <person name="Girolomoni L."/>
            <person name="Cosentino E."/>
            <person name="Cuine S."/>
            <person name="Li-Beisson Y."/>
            <person name="Delledonne M."/>
            <person name="Ballottari M."/>
        </authorList>
    </citation>
    <scope>NUCLEOTIDE SEQUENCE</scope>
    <source>
        <strain evidence="3">211/11P</strain>
    </source>
</reference>
<feature type="domain" description="J" evidence="2">
    <location>
        <begin position="16"/>
        <end position="87"/>
    </location>
</feature>
<dbReference type="AlphaFoldDB" id="A0A9D4Z1R8"/>
<evidence type="ECO:0000313" key="4">
    <source>
        <dbReference type="Proteomes" id="UP001055712"/>
    </source>
</evidence>
<reference evidence="3" key="2">
    <citation type="submission" date="2020-11" db="EMBL/GenBank/DDBJ databases">
        <authorList>
            <person name="Cecchin M."/>
            <person name="Marcolungo L."/>
            <person name="Rossato M."/>
            <person name="Girolomoni L."/>
            <person name="Cosentino E."/>
            <person name="Cuine S."/>
            <person name="Li-Beisson Y."/>
            <person name="Delledonne M."/>
            <person name="Ballottari M."/>
        </authorList>
    </citation>
    <scope>NUCLEOTIDE SEQUENCE</scope>
    <source>
        <strain evidence="3">211/11P</strain>
        <tissue evidence="3">Whole cell</tissue>
    </source>
</reference>
<accession>A0A9D4Z1R8</accession>
<organism evidence="3 4">
    <name type="scientific">Chlorella vulgaris</name>
    <name type="common">Green alga</name>
    <dbReference type="NCBI Taxonomy" id="3077"/>
    <lineage>
        <taxon>Eukaryota</taxon>
        <taxon>Viridiplantae</taxon>
        <taxon>Chlorophyta</taxon>
        <taxon>core chlorophytes</taxon>
        <taxon>Trebouxiophyceae</taxon>
        <taxon>Chlorellales</taxon>
        <taxon>Chlorellaceae</taxon>
        <taxon>Chlorella clade</taxon>
        <taxon>Chlorella</taxon>
    </lineage>
</organism>
<name>A0A9D4Z1R8_CHLVU</name>
<dbReference type="SMART" id="SM00271">
    <property type="entry name" value="DnaJ"/>
    <property type="match status" value="1"/>
</dbReference>
<dbReference type="CDD" id="cd06257">
    <property type="entry name" value="DnaJ"/>
    <property type="match status" value="1"/>
</dbReference>